<dbReference type="OrthoDB" id="7871759at2"/>
<dbReference type="EMBL" id="FPAJ01000004">
    <property type="protein sequence ID" value="SFT00268.1"/>
    <property type="molecule type" value="Genomic_DNA"/>
</dbReference>
<dbReference type="STRING" id="394264.SAMN04488040_2699"/>
<protein>
    <recommendedName>
        <fullName evidence="4">Cytochrome C oxidase assembly protein</fullName>
    </recommendedName>
</protein>
<dbReference type="Proteomes" id="UP000199239">
    <property type="component" value="Unassembled WGS sequence"/>
</dbReference>
<evidence type="ECO:0000313" key="3">
    <source>
        <dbReference type="Proteomes" id="UP000199239"/>
    </source>
</evidence>
<proteinExistence type="predicted"/>
<keyword evidence="1" id="KW-0812">Transmembrane</keyword>
<sequence length="58" mass="6366">MSIRAEHELHSRRRGRNLGIGLMLGAFVLLVMALTFVKITNIDFGDLPGGAIQTQESN</sequence>
<evidence type="ECO:0000256" key="1">
    <source>
        <dbReference type="SAM" id="Phobius"/>
    </source>
</evidence>
<reference evidence="3" key="1">
    <citation type="submission" date="2016-10" db="EMBL/GenBank/DDBJ databases">
        <authorList>
            <person name="Varghese N."/>
            <person name="Submissions S."/>
        </authorList>
    </citation>
    <scope>NUCLEOTIDE SEQUENCE [LARGE SCALE GENOMIC DNA]</scope>
    <source>
        <strain evidence="3">DSM 23422</strain>
    </source>
</reference>
<dbReference type="AlphaFoldDB" id="A0A1I6UFV2"/>
<feature type="transmembrane region" description="Helical" evidence="1">
    <location>
        <begin position="20"/>
        <end position="39"/>
    </location>
</feature>
<keyword evidence="1" id="KW-1133">Transmembrane helix</keyword>
<evidence type="ECO:0000313" key="2">
    <source>
        <dbReference type="EMBL" id="SFT00268.1"/>
    </source>
</evidence>
<accession>A0A1I6UFV2</accession>
<name>A0A1I6UFV2_9RHOB</name>
<organism evidence="2 3">
    <name type="scientific">Sulfitobacter marinus</name>
    <dbReference type="NCBI Taxonomy" id="394264"/>
    <lineage>
        <taxon>Bacteria</taxon>
        <taxon>Pseudomonadati</taxon>
        <taxon>Pseudomonadota</taxon>
        <taxon>Alphaproteobacteria</taxon>
        <taxon>Rhodobacterales</taxon>
        <taxon>Roseobacteraceae</taxon>
        <taxon>Sulfitobacter</taxon>
    </lineage>
</organism>
<gene>
    <name evidence="2" type="ORF">SAMN04488040_2699</name>
</gene>
<keyword evidence="1" id="KW-0472">Membrane</keyword>
<keyword evidence="3" id="KW-1185">Reference proteome</keyword>
<evidence type="ECO:0008006" key="4">
    <source>
        <dbReference type="Google" id="ProtNLM"/>
    </source>
</evidence>
<dbReference type="RefSeq" id="WP_093916874.1">
    <property type="nucleotide sequence ID" value="NZ_FPAJ01000004.1"/>
</dbReference>